<keyword evidence="8" id="KW-1185">Reference proteome</keyword>
<keyword evidence="4" id="KW-0391">Immunity</keyword>
<sequence>MIKCLRKSGSHLPAWQLDEVNKKSLEEILSQLKCHFTWNLFKGKGVPDDLEGRVCEQIEYLDTKFKATMYNLLAYIKHLGGQDEAALKCLQQAEELIQREYTSQAEIRTLATWGNYAWVYYHLDRYLEAQKYVDKVKQVCEKFSNPYSTECPELDCEEGWTRLQCGGKQTEKAKVCFEKALLKSPNNPEFVSGLAIAKCYLDSKPQKQLPFDILKQAVALNPENQYIKVLLALKLQKMSQEDEGEELVDEALQKAPGQPDVLRSAAKFYKKKGDLDKAIELLTKALETTPNNGFLHHQIACYYREKIKQVENAGESETSGNREKVEELRKCAQDYCNKATEKGLSPLYALSDITELLETEECFQIAASQKFPDTEREQVHTAQCNVQEYHGESENTAVQDVLGGLSTSNKPTEKAKVEYQLQEVAVNPLPQNAPNYWYHQGLIHKMGGDLLQAAQCYEKELGRLLRNSPSGISSFFLSASELEEVRAEVGPGTGSSSVRQLPNP</sequence>
<evidence type="ECO:0000256" key="7">
    <source>
        <dbReference type="PROSITE-ProRule" id="PRU00339"/>
    </source>
</evidence>
<dbReference type="SMART" id="SM00028">
    <property type="entry name" value="TPR"/>
    <property type="match status" value="5"/>
</dbReference>
<evidence type="ECO:0000313" key="10">
    <source>
        <dbReference type="RefSeq" id="XP_060054278.1"/>
    </source>
</evidence>
<dbReference type="RefSeq" id="XP_060054278.1">
    <property type="nucleotide sequence ID" value="XM_060198295.1"/>
</dbReference>
<reference evidence="9" key="1">
    <citation type="submission" date="2025-04" db="UniProtKB">
        <authorList>
            <consortium name="RefSeq"/>
        </authorList>
    </citation>
    <scope>IDENTIFICATION</scope>
</reference>
<reference evidence="8 10" key="2">
    <citation type="submission" date="2025-05" db="UniProtKB">
        <authorList>
            <consortium name="RefSeq"/>
        </authorList>
    </citation>
    <scope>NUCLEOTIDE SEQUENCE [LARGE SCALE GENOMIC DNA]</scope>
</reference>
<dbReference type="Gene3D" id="1.25.40.10">
    <property type="entry name" value="Tetratricopeptide repeat domain"/>
    <property type="match status" value="3"/>
</dbReference>
<accession>A0A1S3WVK9</accession>
<evidence type="ECO:0000313" key="9">
    <source>
        <dbReference type="RefSeq" id="XP_016050355.1"/>
    </source>
</evidence>
<evidence type="ECO:0000256" key="6">
    <source>
        <dbReference type="ARBA" id="ARBA00038336"/>
    </source>
</evidence>
<dbReference type="Proteomes" id="UP001652624">
    <property type="component" value="Chromosome 1"/>
</dbReference>
<keyword evidence="1" id="KW-0399">Innate immunity</keyword>
<keyword evidence="2" id="KW-0677">Repeat</keyword>
<proteinExistence type="inferred from homology"/>
<dbReference type="InParanoid" id="A0A1S3WVK9"/>
<feature type="repeat" description="TPR" evidence="7">
    <location>
        <begin position="259"/>
        <end position="292"/>
    </location>
</feature>
<dbReference type="STRING" id="9365.ENSEEUP00000000211"/>
<dbReference type="FunCoup" id="A0A1S3WVK9">
    <property type="interactions" value="52"/>
</dbReference>
<evidence type="ECO:0000256" key="2">
    <source>
        <dbReference type="ARBA" id="ARBA00022737"/>
    </source>
</evidence>
<dbReference type="InterPro" id="IPR019734">
    <property type="entry name" value="TPR_rpt"/>
</dbReference>
<dbReference type="SUPFAM" id="SSF48452">
    <property type="entry name" value="TPR-like"/>
    <property type="match status" value="2"/>
</dbReference>
<keyword evidence="5" id="KW-0051">Antiviral defense</keyword>
<dbReference type="GO" id="GO:0005829">
    <property type="term" value="C:cytosol"/>
    <property type="evidence" value="ECO:0007669"/>
    <property type="project" value="TreeGrafter"/>
</dbReference>
<dbReference type="PANTHER" id="PTHR10271:SF3">
    <property type="entry name" value="INTERFERON-INDUCED PROTEIN WITH TETRATRICOPEPTIDE REPEATS 3"/>
    <property type="match status" value="1"/>
</dbReference>
<protein>
    <submittedName>
        <fullName evidence="9 10">Interferon-induced protein with tetratricopeptide repeats 3 isoform X1</fullName>
    </submittedName>
</protein>
<dbReference type="PROSITE" id="PS50005">
    <property type="entry name" value="TPR"/>
    <property type="match status" value="1"/>
</dbReference>
<dbReference type="Pfam" id="PF14559">
    <property type="entry name" value="TPR_19"/>
    <property type="match status" value="1"/>
</dbReference>
<organism evidence="8 9">
    <name type="scientific">Erinaceus europaeus</name>
    <name type="common">Western European hedgehog</name>
    <dbReference type="NCBI Taxonomy" id="9365"/>
    <lineage>
        <taxon>Eukaryota</taxon>
        <taxon>Metazoa</taxon>
        <taxon>Chordata</taxon>
        <taxon>Craniata</taxon>
        <taxon>Vertebrata</taxon>
        <taxon>Euteleostomi</taxon>
        <taxon>Mammalia</taxon>
        <taxon>Eutheria</taxon>
        <taxon>Laurasiatheria</taxon>
        <taxon>Eulipotyphla</taxon>
        <taxon>Erinaceidae</taxon>
        <taxon>Erinaceinae</taxon>
        <taxon>Erinaceus</taxon>
    </lineage>
</organism>
<evidence type="ECO:0000313" key="8">
    <source>
        <dbReference type="Proteomes" id="UP001652624"/>
    </source>
</evidence>
<dbReference type="GO" id="GO:0045087">
    <property type="term" value="P:innate immune response"/>
    <property type="evidence" value="ECO:0007669"/>
    <property type="project" value="UniProtKB-KW"/>
</dbReference>
<name>A0A1S3WVK9_ERIEU</name>
<dbReference type="GO" id="GO:0051607">
    <property type="term" value="P:defense response to virus"/>
    <property type="evidence" value="ECO:0007669"/>
    <property type="project" value="UniProtKB-KW"/>
</dbReference>
<dbReference type="CTD" id="3437"/>
<evidence type="ECO:0000256" key="3">
    <source>
        <dbReference type="ARBA" id="ARBA00022803"/>
    </source>
</evidence>
<comment type="similarity">
    <text evidence="6">Belongs to the IFIT family.</text>
</comment>
<evidence type="ECO:0000256" key="1">
    <source>
        <dbReference type="ARBA" id="ARBA00022588"/>
    </source>
</evidence>
<dbReference type="GeneID" id="103127380"/>
<dbReference type="FunFam" id="1.25.40.10:FF:000036">
    <property type="entry name" value="interferon-induced protein with tetratricopeptide repeats 5"/>
    <property type="match status" value="1"/>
</dbReference>
<evidence type="ECO:0000256" key="5">
    <source>
        <dbReference type="ARBA" id="ARBA00023118"/>
    </source>
</evidence>
<dbReference type="InterPro" id="IPR011990">
    <property type="entry name" value="TPR-like_helical_dom_sf"/>
</dbReference>
<gene>
    <name evidence="9 10" type="primary">IFIT3</name>
</gene>
<evidence type="ECO:0000256" key="4">
    <source>
        <dbReference type="ARBA" id="ARBA00022859"/>
    </source>
</evidence>
<dbReference type="PANTHER" id="PTHR10271">
    <property type="entry name" value="INTERFERON-INDUCED PROTEIN WITH TETRATRICOPEPTIDE REPEATS"/>
    <property type="match status" value="1"/>
</dbReference>
<keyword evidence="3 7" id="KW-0802">TPR repeat</keyword>
<dbReference type="OrthoDB" id="9662443at2759"/>
<dbReference type="RefSeq" id="XP_016050355.1">
    <property type="nucleotide sequence ID" value="XM_016194869.1"/>
</dbReference>
<dbReference type="AlphaFoldDB" id="A0A1S3WVK9"/>